<evidence type="ECO:0000259" key="3">
    <source>
        <dbReference type="Pfam" id="PF07859"/>
    </source>
</evidence>
<sequence length="318" mass="33729">MVDVPSTPSAQARALARLLLTGIRPLGDRIRLRGAGLALVREAFDATGVTPLPRGTRVRAVSESHGYGEVTGLWVTAPNADAADGAVLYLHGGGFVLGSLRTHRRLAAMISVATGLPVLLLSYRKAPEHPFPAAADDVLAAYHWLRDQGHRADRIVVMGDSAGGHLAAGLLGDLTRARAPMPGAAVLFSPFLDLTCAGLDERDALCRDPYIPPARAREVAAQYAGPHPLTHPRLSVFRGSKRRWPPMLIQVGDTECLLGDSERMAALLRAAGGHCELQVWPGQVHVFPAFHALIPEGRLAIGHVGEFVRAALTVAAAA</sequence>
<dbReference type="InterPro" id="IPR050300">
    <property type="entry name" value="GDXG_lipolytic_enzyme"/>
</dbReference>
<dbReference type="InterPro" id="IPR013094">
    <property type="entry name" value="AB_hydrolase_3"/>
</dbReference>
<evidence type="ECO:0000256" key="2">
    <source>
        <dbReference type="ARBA" id="ARBA00022801"/>
    </source>
</evidence>
<name>A0A918L943_9PSEU</name>
<dbReference type="EMBL" id="BMRB01000001">
    <property type="protein sequence ID" value="GGS20479.1"/>
    <property type="molecule type" value="Genomic_DNA"/>
</dbReference>
<protein>
    <recommendedName>
        <fullName evidence="3">Alpha/beta hydrolase fold-3 domain-containing protein</fullName>
    </recommendedName>
</protein>
<dbReference type="PROSITE" id="PS01173">
    <property type="entry name" value="LIPASE_GDXG_HIS"/>
    <property type="match status" value="1"/>
</dbReference>
<dbReference type="PANTHER" id="PTHR48081">
    <property type="entry name" value="AB HYDROLASE SUPERFAMILY PROTEIN C4A8.06C"/>
    <property type="match status" value="1"/>
</dbReference>
<evidence type="ECO:0000313" key="5">
    <source>
        <dbReference type="Proteomes" id="UP000660680"/>
    </source>
</evidence>
<dbReference type="Proteomes" id="UP000660680">
    <property type="component" value="Unassembled WGS sequence"/>
</dbReference>
<dbReference type="InterPro" id="IPR029058">
    <property type="entry name" value="AB_hydrolase_fold"/>
</dbReference>
<dbReference type="SUPFAM" id="SSF53474">
    <property type="entry name" value="alpha/beta-Hydrolases"/>
    <property type="match status" value="1"/>
</dbReference>
<comment type="similarity">
    <text evidence="1">Belongs to the 'GDXG' lipolytic enzyme family.</text>
</comment>
<gene>
    <name evidence="4" type="ORF">GCM10010171_11420</name>
</gene>
<keyword evidence="5" id="KW-1185">Reference proteome</keyword>
<dbReference type="AlphaFoldDB" id="A0A918L943"/>
<keyword evidence="2" id="KW-0378">Hydrolase</keyword>
<accession>A0A918L943</accession>
<proteinExistence type="inferred from homology"/>
<dbReference type="Gene3D" id="3.40.50.1820">
    <property type="entry name" value="alpha/beta hydrolase"/>
    <property type="match status" value="1"/>
</dbReference>
<dbReference type="Pfam" id="PF07859">
    <property type="entry name" value="Abhydrolase_3"/>
    <property type="match status" value="1"/>
</dbReference>
<dbReference type="RefSeq" id="WP_189209184.1">
    <property type="nucleotide sequence ID" value="NZ_BMRB01000001.1"/>
</dbReference>
<dbReference type="GO" id="GO:0004806">
    <property type="term" value="F:triacylglycerol lipase activity"/>
    <property type="evidence" value="ECO:0007669"/>
    <property type="project" value="TreeGrafter"/>
</dbReference>
<comment type="caution">
    <text evidence="4">The sequence shown here is derived from an EMBL/GenBank/DDBJ whole genome shotgun (WGS) entry which is preliminary data.</text>
</comment>
<feature type="domain" description="Alpha/beta hydrolase fold-3" evidence="3">
    <location>
        <begin position="87"/>
        <end position="287"/>
    </location>
</feature>
<reference evidence="4" key="2">
    <citation type="submission" date="2020-09" db="EMBL/GenBank/DDBJ databases">
        <authorList>
            <person name="Sun Q."/>
            <person name="Ohkuma M."/>
        </authorList>
    </citation>
    <scope>NUCLEOTIDE SEQUENCE</scope>
    <source>
        <strain evidence="4">JCM 3276</strain>
    </source>
</reference>
<reference evidence="4" key="1">
    <citation type="journal article" date="2014" name="Int. J. Syst. Evol. Microbiol.">
        <title>Complete genome sequence of Corynebacterium casei LMG S-19264T (=DSM 44701T), isolated from a smear-ripened cheese.</title>
        <authorList>
            <consortium name="US DOE Joint Genome Institute (JGI-PGF)"/>
            <person name="Walter F."/>
            <person name="Albersmeier A."/>
            <person name="Kalinowski J."/>
            <person name="Ruckert C."/>
        </authorList>
    </citation>
    <scope>NUCLEOTIDE SEQUENCE</scope>
    <source>
        <strain evidence="4">JCM 3276</strain>
    </source>
</reference>
<organism evidence="4 5">
    <name type="scientific">Actinokineospora fastidiosa</name>
    <dbReference type="NCBI Taxonomy" id="1816"/>
    <lineage>
        <taxon>Bacteria</taxon>
        <taxon>Bacillati</taxon>
        <taxon>Actinomycetota</taxon>
        <taxon>Actinomycetes</taxon>
        <taxon>Pseudonocardiales</taxon>
        <taxon>Pseudonocardiaceae</taxon>
        <taxon>Actinokineospora</taxon>
    </lineage>
</organism>
<evidence type="ECO:0000313" key="4">
    <source>
        <dbReference type="EMBL" id="GGS20479.1"/>
    </source>
</evidence>
<evidence type="ECO:0000256" key="1">
    <source>
        <dbReference type="ARBA" id="ARBA00010515"/>
    </source>
</evidence>
<dbReference type="PANTHER" id="PTHR48081:SF30">
    <property type="entry name" value="ACETYL-HYDROLASE LIPR-RELATED"/>
    <property type="match status" value="1"/>
</dbReference>
<dbReference type="InterPro" id="IPR002168">
    <property type="entry name" value="Lipase_GDXG_HIS_AS"/>
</dbReference>